<reference evidence="1 2" key="1">
    <citation type="journal article" date="2017" name="BMC Biol.">
        <title>Genomic innovations, transcriptional plasticity and gene loss underlying the evolution and divergence of two highly polyphagous and invasive Helicoverpa pest species.</title>
        <authorList>
            <person name="Pearce S.L."/>
            <person name="Clarke D.F."/>
            <person name="East P.D."/>
            <person name="Elfekih S."/>
            <person name="Gordon K.H."/>
            <person name="Jermiin L.S."/>
            <person name="McGaughran A."/>
            <person name="Oakeshott J.G."/>
            <person name="Papanikolaou A."/>
            <person name="Perera O.P."/>
            <person name="Rane R.V."/>
            <person name="Richards S."/>
            <person name="Tay W.T."/>
            <person name="Walsh T.K."/>
            <person name="Anderson A."/>
            <person name="Anderson C.J."/>
            <person name="Asgari S."/>
            <person name="Board P.G."/>
            <person name="Bretschneider A."/>
            <person name="Campbell P.M."/>
            <person name="Chertemps T."/>
            <person name="Christeller J.T."/>
            <person name="Coppin C.W."/>
            <person name="Downes S.J."/>
            <person name="Duan G."/>
            <person name="Farnsworth C.A."/>
            <person name="Good R.T."/>
            <person name="Han L.B."/>
            <person name="Han Y.C."/>
            <person name="Hatje K."/>
            <person name="Horne I."/>
            <person name="Huang Y.P."/>
            <person name="Hughes D.S."/>
            <person name="Jacquin-Joly E."/>
            <person name="James W."/>
            <person name="Jhangiani S."/>
            <person name="Kollmar M."/>
            <person name="Kuwar S.S."/>
            <person name="Li S."/>
            <person name="Liu N.Y."/>
            <person name="Maibeche M.T."/>
            <person name="Miller J.R."/>
            <person name="Montagne N."/>
            <person name="Perry T."/>
            <person name="Qu J."/>
            <person name="Song S.V."/>
            <person name="Sutton G.G."/>
            <person name="Vogel H."/>
            <person name="Walenz B.P."/>
            <person name="Xu W."/>
            <person name="Zhang H.J."/>
            <person name="Zou Z."/>
            <person name="Batterham P."/>
            <person name="Edwards O.R."/>
            <person name="Feyereisen R."/>
            <person name="Gibbs R.A."/>
            <person name="Heckel D.G."/>
            <person name="McGrath A."/>
            <person name="Robin C."/>
            <person name="Scherer S.E."/>
            <person name="Worley K.C."/>
            <person name="Wu Y.D."/>
        </authorList>
    </citation>
    <scope>NUCLEOTIDE SEQUENCE [LARGE SCALE GENOMIC DNA]</scope>
    <source>
        <strain evidence="1">Harm_GR_Male_#8</strain>
        <tissue evidence="1">Whole organism</tissue>
    </source>
</reference>
<keyword evidence="2" id="KW-1185">Reference proteome</keyword>
<protein>
    <recommendedName>
        <fullName evidence="3">Mutant cadherin</fullName>
    </recommendedName>
</protein>
<evidence type="ECO:0008006" key="3">
    <source>
        <dbReference type="Google" id="ProtNLM"/>
    </source>
</evidence>
<dbReference type="AlphaFoldDB" id="A0A2W1BF69"/>
<accession>A0A2W1BF69</accession>
<name>A0A2W1BF69_HELAM</name>
<sequence length="421" mass="47477">MAANIVKCSNCNIVINEVLAFMCNKIHVMDENSLLRICVTAFPTEEVAIAKKLLFEAVPLKKMINRKKDAKSRKDLEDIIDLLKYIDASDPEKLPIFVAKELHKLPPVTFDHLDATRLLKDLLIIQDKVTTLQEEMGCFKQEYVSHQQLSEYFKKQSVTRNEINPINVRKDGCLSNSCEIDSDLMGLSQTTSIINHPAIQQIHSQNSSSRNNDNVNKELMTVGDVDASSVLMSARPDVDNHNISVCESKSPERMTHIVAQTTYAAAAAISPILSKQSISNNSNAICKELTEGNNDGWTEVSYKKRLRNKFLSNTGTASCDSNCNFRAAIYQVPLYISNVCKETSEQNIVDYIKSKTQVSVKLELINTKKERGYNSYRFYVNKDKVDSFLSDSFWPEGIRFREFVVFKSKDRASVSSVNKTG</sequence>
<proteinExistence type="predicted"/>
<evidence type="ECO:0000313" key="2">
    <source>
        <dbReference type="Proteomes" id="UP000249218"/>
    </source>
</evidence>
<dbReference type="Proteomes" id="UP000249218">
    <property type="component" value="Unassembled WGS sequence"/>
</dbReference>
<evidence type="ECO:0000313" key="1">
    <source>
        <dbReference type="EMBL" id="PZC72415.1"/>
    </source>
</evidence>
<organism evidence="1 2">
    <name type="scientific">Helicoverpa armigera</name>
    <name type="common">Cotton bollworm</name>
    <name type="synonym">Heliothis armigera</name>
    <dbReference type="NCBI Taxonomy" id="29058"/>
    <lineage>
        <taxon>Eukaryota</taxon>
        <taxon>Metazoa</taxon>
        <taxon>Ecdysozoa</taxon>
        <taxon>Arthropoda</taxon>
        <taxon>Hexapoda</taxon>
        <taxon>Insecta</taxon>
        <taxon>Pterygota</taxon>
        <taxon>Neoptera</taxon>
        <taxon>Endopterygota</taxon>
        <taxon>Lepidoptera</taxon>
        <taxon>Glossata</taxon>
        <taxon>Ditrysia</taxon>
        <taxon>Noctuoidea</taxon>
        <taxon>Noctuidae</taxon>
        <taxon>Heliothinae</taxon>
        <taxon>Helicoverpa</taxon>
    </lineage>
</organism>
<dbReference type="EMBL" id="KZ150191">
    <property type="protein sequence ID" value="PZC72415.1"/>
    <property type="molecule type" value="Genomic_DNA"/>
</dbReference>
<gene>
    <name evidence="1" type="primary">HaOG211259</name>
    <name evidence="1" type="ORF">B5X24_HaOG211259</name>
</gene>